<proteinExistence type="predicted"/>
<reference evidence="1 2" key="1">
    <citation type="journal article" date="2016" name="Mol. Biol. Evol.">
        <title>Comparative Genomics of Early-Diverging Mushroom-Forming Fungi Provides Insights into the Origins of Lignocellulose Decay Capabilities.</title>
        <authorList>
            <person name="Nagy L.G."/>
            <person name="Riley R."/>
            <person name="Tritt A."/>
            <person name="Adam C."/>
            <person name="Daum C."/>
            <person name="Floudas D."/>
            <person name="Sun H."/>
            <person name="Yadav J.S."/>
            <person name="Pangilinan J."/>
            <person name="Larsson K.H."/>
            <person name="Matsuura K."/>
            <person name="Barry K."/>
            <person name="Labutti K."/>
            <person name="Kuo R."/>
            <person name="Ohm R.A."/>
            <person name="Bhattacharya S.S."/>
            <person name="Shirouzu T."/>
            <person name="Yoshinaga Y."/>
            <person name="Martin F.M."/>
            <person name="Grigoriev I.V."/>
            <person name="Hibbett D.S."/>
        </authorList>
    </citation>
    <scope>NUCLEOTIDE SEQUENCE [LARGE SCALE GENOMIC DNA]</scope>
    <source>
        <strain evidence="1 2">HHB9708</strain>
    </source>
</reference>
<dbReference type="EMBL" id="KV419444">
    <property type="protein sequence ID" value="KZS87784.1"/>
    <property type="molecule type" value="Genomic_DNA"/>
</dbReference>
<organism evidence="1 2">
    <name type="scientific">Sistotremastrum niveocremeum HHB9708</name>
    <dbReference type="NCBI Taxonomy" id="1314777"/>
    <lineage>
        <taxon>Eukaryota</taxon>
        <taxon>Fungi</taxon>
        <taxon>Dikarya</taxon>
        <taxon>Basidiomycota</taxon>
        <taxon>Agaricomycotina</taxon>
        <taxon>Agaricomycetes</taxon>
        <taxon>Sistotremastrales</taxon>
        <taxon>Sistotremastraceae</taxon>
        <taxon>Sertulicium</taxon>
        <taxon>Sertulicium niveocremeum</taxon>
    </lineage>
</organism>
<dbReference type="Proteomes" id="UP000076722">
    <property type="component" value="Unassembled WGS sequence"/>
</dbReference>
<keyword evidence="2" id="KW-1185">Reference proteome</keyword>
<accession>A0A164NK12</accession>
<evidence type="ECO:0000313" key="1">
    <source>
        <dbReference type="EMBL" id="KZS87784.1"/>
    </source>
</evidence>
<evidence type="ECO:0000313" key="2">
    <source>
        <dbReference type="Proteomes" id="UP000076722"/>
    </source>
</evidence>
<name>A0A164NK12_9AGAM</name>
<sequence length="164" mass="17578">MGHLGRVTTSRSRAEKLNLMLTLQPRFELSPGLGLDQASAGRHAPHQYQVAIIFIPVVNDSEEVPPTPPYSPSRTMPTLYSCTDGTTTWNGTLESNRHTSEVKPLGQTSFTGNSSLKQINGVLFYLLTFTDVRRNVELKNLSAATAGAVQTASPPAGAILKAAG</sequence>
<dbReference type="AlphaFoldDB" id="A0A164NK12"/>
<protein>
    <submittedName>
        <fullName evidence="1">Uncharacterized protein</fullName>
    </submittedName>
</protein>
<gene>
    <name evidence="1" type="ORF">SISNIDRAFT_490749</name>
</gene>